<proteinExistence type="predicted"/>
<evidence type="ECO:0000313" key="1">
    <source>
        <dbReference type="EMBL" id="KAJ0031097.1"/>
    </source>
</evidence>
<name>A0ACC0Y745_9ROSI</name>
<accession>A0ACC0Y745</accession>
<reference evidence="2" key="1">
    <citation type="journal article" date="2023" name="G3 (Bethesda)">
        <title>Genome assembly and association tests identify interacting loci associated with vigor, precocity, and sex in interspecific pistachio rootstocks.</title>
        <authorList>
            <person name="Palmer W."/>
            <person name="Jacygrad E."/>
            <person name="Sagayaradj S."/>
            <person name="Cavanaugh K."/>
            <person name="Han R."/>
            <person name="Bertier L."/>
            <person name="Beede B."/>
            <person name="Kafkas S."/>
            <person name="Golino D."/>
            <person name="Preece J."/>
            <person name="Michelmore R."/>
        </authorList>
    </citation>
    <scope>NUCLEOTIDE SEQUENCE [LARGE SCALE GENOMIC DNA]</scope>
</reference>
<gene>
    <name evidence="1" type="ORF">Pint_13486</name>
</gene>
<sequence>MQDMIRLQFQSKDLTLKLHYSDFLFGVWISSWVISGLKGWDMWDIIMHSGLCNLQWTIKNISLKPNQLGLRGWSMLICYCRNGNRVLRCSV</sequence>
<organism evidence="1 2">
    <name type="scientific">Pistacia integerrima</name>
    <dbReference type="NCBI Taxonomy" id="434235"/>
    <lineage>
        <taxon>Eukaryota</taxon>
        <taxon>Viridiplantae</taxon>
        <taxon>Streptophyta</taxon>
        <taxon>Embryophyta</taxon>
        <taxon>Tracheophyta</taxon>
        <taxon>Spermatophyta</taxon>
        <taxon>Magnoliopsida</taxon>
        <taxon>eudicotyledons</taxon>
        <taxon>Gunneridae</taxon>
        <taxon>Pentapetalae</taxon>
        <taxon>rosids</taxon>
        <taxon>malvids</taxon>
        <taxon>Sapindales</taxon>
        <taxon>Anacardiaceae</taxon>
        <taxon>Pistacia</taxon>
    </lineage>
</organism>
<protein>
    <submittedName>
        <fullName evidence="1">Uncharacterized protein</fullName>
    </submittedName>
</protein>
<keyword evidence="2" id="KW-1185">Reference proteome</keyword>
<dbReference type="EMBL" id="CM047743">
    <property type="protein sequence ID" value="KAJ0031097.1"/>
    <property type="molecule type" value="Genomic_DNA"/>
</dbReference>
<dbReference type="Proteomes" id="UP001163603">
    <property type="component" value="Chromosome 8"/>
</dbReference>
<evidence type="ECO:0000313" key="2">
    <source>
        <dbReference type="Proteomes" id="UP001163603"/>
    </source>
</evidence>
<comment type="caution">
    <text evidence="1">The sequence shown here is derived from an EMBL/GenBank/DDBJ whole genome shotgun (WGS) entry which is preliminary data.</text>
</comment>